<name>A0ABD2XCL0_9HYME</name>
<sequence length="79" mass="9162">MLFFEVAPTAPLLLIIQLGISGLPFALHRARACAHACEFSEEETSHDAFFEQFQTEFQKNTRAYFVCKLRPRRWQNGLD</sequence>
<feature type="transmembrane region" description="Helical" evidence="1">
    <location>
        <begin position="6"/>
        <end position="27"/>
    </location>
</feature>
<accession>A0ABD2XCL0</accession>
<keyword evidence="1" id="KW-0812">Transmembrane</keyword>
<reference evidence="2 3" key="1">
    <citation type="journal article" date="2024" name="bioRxiv">
        <title>A reference genome for Trichogramma kaykai: A tiny desert-dwelling parasitoid wasp with competing sex-ratio distorters.</title>
        <authorList>
            <person name="Culotta J."/>
            <person name="Lindsey A.R."/>
        </authorList>
    </citation>
    <scope>NUCLEOTIDE SEQUENCE [LARGE SCALE GENOMIC DNA]</scope>
    <source>
        <strain evidence="2 3">KSX58</strain>
    </source>
</reference>
<protein>
    <recommendedName>
        <fullName evidence="4">Secreted protein</fullName>
    </recommendedName>
</protein>
<comment type="caution">
    <text evidence="2">The sequence shown here is derived from an EMBL/GenBank/DDBJ whole genome shotgun (WGS) entry which is preliminary data.</text>
</comment>
<evidence type="ECO:0000313" key="3">
    <source>
        <dbReference type="Proteomes" id="UP001627154"/>
    </source>
</evidence>
<evidence type="ECO:0008006" key="4">
    <source>
        <dbReference type="Google" id="ProtNLM"/>
    </source>
</evidence>
<organism evidence="2 3">
    <name type="scientific">Trichogramma kaykai</name>
    <dbReference type="NCBI Taxonomy" id="54128"/>
    <lineage>
        <taxon>Eukaryota</taxon>
        <taxon>Metazoa</taxon>
        <taxon>Ecdysozoa</taxon>
        <taxon>Arthropoda</taxon>
        <taxon>Hexapoda</taxon>
        <taxon>Insecta</taxon>
        <taxon>Pterygota</taxon>
        <taxon>Neoptera</taxon>
        <taxon>Endopterygota</taxon>
        <taxon>Hymenoptera</taxon>
        <taxon>Apocrita</taxon>
        <taxon>Proctotrupomorpha</taxon>
        <taxon>Chalcidoidea</taxon>
        <taxon>Trichogrammatidae</taxon>
        <taxon>Trichogramma</taxon>
    </lineage>
</organism>
<dbReference type="EMBL" id="JBJJXI010000032">
    <property type="protein sequence ID" value="KAL3402984.1"/>
    <property type="molecule type" value="Genomic_DNA"/>
</dbReference>
<dbReference type="Proteomes" id="UP001627154">
    <property type="component" value="Unassembled WGS sequence"/>
</dbReference>
<keyword evidence="3" id="KW-1185">Reference proteome</keyword>
<dbReference type="AlphaFoldDB" id="A0ABD2XCL0"/>
<keyword evidence="1" id="KW-0472">Membrane</keyword>
<proteinExistence type="predicted"/>
<keyword evidence="1" id="KW-1133">Transmembrane helix</keyword>
<evidence type="ECO:0000313" key="2">
    <source>
        <dbReference type="EMBL" id="KAL3402984.1"/>
    </source>
</evidence>
<gene>
    <name evidence="2" type="ORF">TKK_004134</name>
</gene>
<evidence type="ECO:0000256" key="1">
    <source>
        <dbReference type="SAM" id="Phobius"/>
    </source>
</evidence>